<gene>
    <name evidence="2" type="ORF">SAMN04488074_110137</name>
</gene>
<dbReference type="RefSeq" id="WP_090008049.1">
    <property type="nucleotide sequence ID" value="NZ_FNET01000010.1"/>
</dbReference>
<keyword evidence="1" id="KW-1133">Transmembrane helix</keyword>
<name>A0A1G9J4J0_9PSEU</name>
<dbReference type="PROSITE" id="PS51257">
    <property type="entry name" value="PROKAR_LIPOPROTEIN"/>
    <property type="match status" value="1"/>
</dbReference>
<protein>
    <submittedName>
        <fullName evidence="2">Uncharacterized protein</fullName>
    </submittedName>
</protein>
<accession>A0A1G9J4J0</accession>
<evidence type="ECO:0000313" key="2">
    <source>
        <dbReference type="EMBL" id="SDL32410.1"/>
    </source>
</evidence>
<organism evidence="2 3">
    <name type="scientific">Lentzea albidocapillata subsp. violacea</name>
    <dbReference type="NCBI Taxonomy" id="128104"/>
    <lineage>
        <taxon>Bacteria</taxon>
        <taxon>Bacillati</taxon>
        <taxon>Actinomycetota</taxon>
        <taxon>Actinomycetes</taxon>
        <taxon>Pseudonocardiales</taxon>
        <taxon>Pseudonocardiaceae</taxon>
        <taxon>Lentzea</taxon>
    </lineage>
</organism>
<proteinExistence type="predicted"/>
<dbReference type="EMBL" id="FNET01000010">
    <property type="protein sequence ID" value="SDL32410.1"/>
    <property type="molecule type" value="Genomic_DNA"/>
</dbReference>
<keyword evidence="1" id="KW-0812">Transmembrane</keyword>
<dbReference type="Proteomes" id="UP000199682">
    <property type="component" value="Unassembled WGS sequence"/>
</dbReference>
<dbReference type="InterPro" id="IPR045927">
    <property type="entry name" value="DUF6346"/>
</dbReference>
<reference evidence="3" key="1">
    <citation type="submission" date="2016-10" db="EMBL/GenBank/DDBJ databases">
        <authorList>
            <person name="Varghese N."/>
            <person name="Submissions S."/>
        </authorList>
    </citation>
    <scope>NUCLEOTIDE SEQUENCE [LARGE SCALE GENOMIC DNA]</scope>
    <source>
        <strain evidence="3">DSM 44796</strain>
    </source>
</reference>
<feature type="transmembrane region" description="Helical" evidence="1">
    <location>
        <begin position="124"/>
        <end position="146"/>
    </location>
</feature>
<evidence type="ECO:0000313" key="3">
    <source>
        <dbReference type="Proteomes" id="UP000199682"/>
    </source>
</evidence>
<dbReference type="Pfam" id="PF19873">
    <property type="entry name" value="DUF6346"/>
    <property type="match status" value="1"/>
</dbReference>
<dbReference type="AlphaFoldDB" id="A0A1G9J4J0"/>
<sequence>MKWVAGLFALVILGCGVLLGLTGFTKFDPAAGTNSRPVTDRGVARVADCTSEGPVGRHGFGTWWKCQADVTWESGRQTRVTAEPGQLTPSDKGTEVPVVQRGEGKVRNGPDNPPVYRADFEPSVVLGIGSVLGGIGIGGIGALVVLGTMASRRKKAQERDY</sequence>
<evidence type="ECO:0000256" key="1">
    <source>
        <dbReference type="SAM" id="Phobius"/>
    </source>
</evidence>
<keyword evidence="1" id="KW-0472">Membrane</keyword>